<dbReference type="InterPro" id="IPR020444">
    <property type="entry name" value="IL-24"/>
</dbReference>
<dbReference type="SUPFAM" id="SSF47266">
    <property type="entry name" value="4-helical cytokines"/>
    <property type="match status" value="1"/>
</dbReference>
<dbReference type="InParanoid" id="A0A6P8PIK9"/>
<evidence type="ECO:0000256" key="6">
    <source>
        <dbReference type="RuleBase" id="RU368043"/>
    </source>
</evidence>
<dbReference type="InterPro" id="IPR009079">
    <property type="entry name" value="4_helix_cytokine-like_core"/>
</dbReference>
<dbReference type="KEGG" id="gsh:117347549"/>
<dbReference type="PRINTS" id="PR01937">
    <property type="entry name" value="INTRLEUKIN24"/>
</dbReference>
<accession>A0A6P8PIK9</accession>
<dbReference type="Gene3D" id="1.20.1250.10">
    <property type="match status" value="1"/>
</dbReference>
<protein>
    <recommendedName>
        <fullName evidence="6">Interleukin family protein</fullName>
    </recommendedName>
</protein>
<gene>
    <name evidence="8" type="primary">LOC117347549</name>
</gene>
<dbReference type="GeneID" id="117347549"/>
<comment type="function">
    <text evidence="6">Immune regulatory cytokine.</text>
</comment>
<comment type="subcellular location">
    <subcellularLocation>
        <location evidence="1 6">Secreted</location>
    </subcellularLocation>
</comment>
<keyword evidence="5" id="KW-0732">Signal</keyword>
<dbReference type="Pfam" id="PF00726">
    <property type="entry name" value="IL10"/>
    <property type="match status" value="1"/>
</dbReference>
<dbReference type="Proteomes" id="UP000515159">
    <property type="component" value="Chromosome 13"/>
</dbReference>
<keyword evidence="3 6" id="KW-0202">Cytokine</keyword>
<dbReference type="InterPro" id="IPR020443">
    <property type="entry name" value="IL-10/19/20/24/26"/>
</dbReference>
<evidence type="ECO:0000256" key="3">
    <source>
        <dbReference type="ARBA" id="ARBA00022514"/>
    </source>
</evidence>
<keyword evidence="7" id="KW-1185">Reference proteome</keyword>
<evidence type="ECO:0000256" key="2">
    <source>
        <dbReference type="ARBA" id="ARBA00008813"/>
    </source>
</evidence>
<dbReference type="GO" id="GO:0005615">
    <property type="term" value="C:extracellular space"/>
    <property type="evidence" value="ECO:0007669"/>
    <property type="project" value="UniProtKB-UniRule"/>
</dbReference>
<evidence type="ECO:0000256" key="4">
    <source>
        <dbReference type="ARBA" id="ARBA00022525"/>
    </source>
</evidence>
<dbReference type="OrthoDB" id="9938154at2759"/>
<dbReference type="PANTHER" id="PTHR48482">
    <property type="entry name" value="INTERLEUKIN-19-RELATED"/>
    <property type="match status" value="1"/>
</dbReference>
<dbReference type="AlphaFoldDB" id="A0A6P8PIK9"/>
<organism evidence="7 8">
    <name type="scientific">Geotrypetes seraphini</name>
    <name type="common">Gaboon caecilian</name>
    <name type="synonym">Caecilia seraphini</name>
    <dbReference type="NCBI Taxonomy" id="260995"/>
    <lineage>
        <taxon>Eukaryota</taxon>
        <taxon>Metazoa</taxon>
        <taxon>Chordata</taxon>
        <taxon>Craniata</taxon>
        <taxon>Vertebrata</taxon>
        <taxon>Euteleostomi</taxon>
        <taxon>Amphibia</taxon>
        <taxon>Gymnophiona</taxon>
        <taxon>Geotrypetes</taxon>
    </lineage>
</organism>
<dbReference type="FunCoup" id="A0A6P8PIK9">
    <property type="interactions" value="353"/>
</dbReference>
<name>A0A6P8PIK9_GEOSA</name>
<evidence type="ECO:0000313" key="8">
    <source>
        <dbReference type="RefSeq" id="XP_033774528.1"/>
    </source>
</evidence>
<comment type="similarity">
    <text evidence="2 6">Belongs to the IL-10 family.</text>
</comment>
<dbReference type="PANTHER" id="PTHR48482:SF3">
    <property type="entry name" value="INTERLEUKIN-19"/>
    <property type="match status" value="1"/>
</dbReference>
<keyword evidence="4 6" id="KW-0964">Secreted</keyword>
<evidence type="ECO:0000313" key="7">
    <source>
        <dbReference type="Proteomes" id="UP000515159"/>
    </source>
</evidence>
<proteinExistence type="inferred from homology"/>
<dbReference type="GO" id="GO:0005125">
    <property type="term" value="F:cytokine activity"/>
    <property type="evidence" value="ECO:0007669"/>
    <property type="project" value="UniProtKB-UniRule"/>
</dbReference>
<reference evidence="8" key="1">
    <citation type="submission" date="2025-08" db="UniProtKB">
        <authorList>
            <consortium name="RefSeq"/>
        </authorList>
    </citation>
    <scope>IDENTIFICATION</scope>
</reference>
<dbReference type="RefSeq" id="XP_033774528.1">
    <property type="nucleotide sequence ID" value="XM_033918637.1"/>
</dbReference>
<sequence length="147" mass="16738">MTGIAIHMDVTRGQSAAGTEGYQTKQSLDSSSSLRIIDRSCLQDIAPSEQCCILRLLLNFYLGKVFRHCESVDPLLRRNIGVIANSFLSIKRELRICQAETRCVCRRQSRLTCQTIQENFEKMDISTAVLKALGELDILLDWMERIR</sequence>
<evidence type="ECO:0000256" key="1">
    <source>
        <dbReference type="ARBA" id="ARBA00004613"/>
    </source>
</evidence>
<evidence type="ECO:0000256" key="5">
    <source>
        <dbReference type="ARBA" id="ARBA00022729"/>
    </source>
</evidence>